<proteinExistence type="predicted"/>
<name>A0A1E5PHZ2_9ACTN</name>
<feature type="chain" id="PRO_5009183352" description="Lactococcin 972 family bacteriocin" evidence="1">
    <location>
        <begin position="32"/>
        <end position="111"/>
    </location>
</feature>
<gene>
    <name evidence="2" type="ORF">AS594_36375</name>
</gene>
<organism evidence="2 3">
    <name type="scientific">Streptomyces agglomeratus</name>
    <dbReference type="NCBI Taxonomy" id="285458"/>
    <lineage>
        <taxon>Bacteria</taxon>
        <taxon>Bacillati</taxon>
        <taxon>Actinomycetota</taxon>
        <taxon>Actinomycetes</taxon>
        <taxon>Kitasatosporales</taxon>
        <taxon>Streptomycetaceae</taxon>
        <taxon>Streptomyces</taxon>
    </lineage>
</organism>
<dbReference type="EMBL" id="MEHJ01000001">
    <property type="protein sequence ID" value="OEJ29075.1"/>
    <property type="molecule type" value="Genomic_DNA"/>
</dbReference>
<protein>
    <recommendedName>
        <fullName evidence="4">Lactococcin 972 family bacteriocin</fullName>
    </recommendedName>
</protein>
<evidence type="ECO:0000256" key="1">
    <source>
        <dbReference type="SAM" id="SignalP"/>
    </source>
</evidence>
<accession>A0A1E5PHZ2</accession>
<sequence length="111" mass="12090">MNKFITLARGAAVGAAVLTTTFGLFTSGTSAATVDSSAQHHSIAQFGPAISKQWHAKVKCDIVRNGHTYTKRTAWGNGPTERAAVNTAKRNIPVEKGSYKRHCRTLESYRR</sequence>
<dbReference type="RefSeq" id="WP_069935892.1">
    <property type="nucleotide sequence ID" value="NZ_MEHJ01000001.1"/>
</dbReference>
<dbReference type="OrthoDB" id="4241921at2"/>
<feature type="signal peptide" evidence="1">
    <location>
        <begin position="1"/>
        <end position="31"/>
    </location>
</feature>
<reference evidence="2 3" key="1">
    <citation type="submission" date="2016-08" db="EMBL/GenBank/DDBJ databases">
        <title>Complete genome sequence of Streptomyces agglomeratus strain 6-3-2, a novel anti-MRSA actinomycete isolated from Wuli of Tebit, China.</title>
        <authorList>
            <person name="Chen X."/>
        </authorList>
    </citation>
    <scope>NUCLEOTIDE SEQUENCE [LARGE SCALE GENOMIC DNA]</scope>
    <source>
        <strain evidence="2 3">6-3-2</strain>
    </source>
</reference>
<evidence type="ECO:0000313" key="2">
    <source>
        <dbReference type="EMBL" id="OEJ29075.1"/>
    </source>
</evidence>
<dbReference type="Proteomes" id="UP000095759">
    <property type="component" value="Unassembled WGS sequence"/>
</dbReference>
<comment type="caution">
    <text evidence="2">The sequence shown here is derived from an EMBL/GenBank/DDBJ whole genome shotgun (WGS) entry which is preliminary data.</text>
</comment>
<evidence type="ECO:0000313" key="3">
    <source>
        <dbReference type="Proteomes" id="UP000095759"/>
    </source>
</evidence>
<keyword evidence="1" id="KW-0732">Signal</keyword>
<keyword evidence="3" id="KW-1185">Reference proteome</keyword>
<dbReference type="AlphaFoldDB" id="A0A1E5PHZ2"/>
<evidence type="ECO:0008006" key="4">
    <source>
        <dbReference type="Google" id="ProtNLM"/>
    </source>
</evidence>